<dbReference type="Proteomes" id="UP000283509">
    <property type="component" value="Unassembled WGS sequence"/>
</dbReference>
<feature type="transmembrane region" description="Helical" evidence="3">
    <location>
        <begin position="212"/>
        <end position="231"/>
    </location>
</feature>
<feature type="transmembrane region" description="Helical" evidence="3">
    <location>
        <begin position="86"/>
        <end position="111"/>
    </location>
</feature>
<reference evidence="5 6" key="2">
    <citation type="submission" date="2019-01" db="EMBL/GenBank/DDBJ databases">
        <title>The decoding of complex shrimp genome reveals the adaptation for benthos swimmer, frequently molting mechanism and breeding impact on genome.</title>
        <authorList>
            <person name="Sun Y."/>
            <person name="Gao Y."/>
            <person name="Yu Y."/>
        </authorList>
    </citation>
    <scope>NUCLEOTIDE SEQUENCE [LARGE SCALE GENOMIC DNA]</scope>
    <source>
        <tissue evidence="5">Muscle</tissue>
    </source>
</reference>
<dbReference type="GO" id="GO:0008028">
    <property type="term" value="F:monocarboxylic acid transmembrane transporter activity"/>
    <property type="evidence" value="ECO:0007669"/>
    <property type="project" value="TreeGrafter"/>
</dbReference>
<feature type="transmembrane region" description="Helical" evidence="3">
    <location>
        <begin position="518"/>
        <end position="538"/>
    </location>
</feature>
<feature type="transmembrane region" description="Helical" evidence="3">
    <location>
        <begin position="424"/>
        <end position="447"/>
    </location>
</feature>
<dbReference type="SUPFAM" id="SSF103473">
    <property type="entry name" value="MFS general substrate transporter"/>
    <property type="match status" value="1"/>
</dbReference>
<dbReference type="InterPro" id="IPR036259">
    <property type="entry name" value="MFS_trans_sf"/>
</dbReference>
<organism evidence="5 6">
    <name type="scientific">Penaeus vannamei</name>
    <name type="common">Whiteleg shrimp</name>
    <name type="synonym">Litopenaeus vannamei</name>
    <dbReference type="NCBI Taxonomy" id="6689"/>
    <lineage>
        <taxon>Eukaryota</taxon>
        <taxon>Metazoa</taxon>
        <taxon>Ecdysozoa</taxon>
        <taxon>Arthropoda</taxon>
        <taxon>Crustacea</taxon>
        <taxon>Multicrustacea</taxon>
        <taxon>Malacostraca</taxon>
        <taxon>Eumalacostraca</taxon>
        <taxon>Eucarida</taxon>
        <taxon>Decapoda</taxon>
        <taxon>Dendrobranchiata</taxon>
        <taxon>Penaeoidea</taxon>
        <taxon>Penaeidae</taxon>
        <taxon>Penaeus</taxon>
    </lineage>
</organism>
<feature type="region of interest" description="Disordered" evidence="2">
    <location>
        <begin position="1"/>
        <end position="78"/>
    </location>
</feature>
<keyword evidence="3" id="KW-0472">Membrane</keyword>
<dbReference type="Pfam" id="PF07690">
    <property type="entry name" value="MFS_1"/>
    <property type="match status" value="1"/>
</dbReference>
<dbReference type="PROSITE" id="PS50850">
    <property type="entry name" value="MFS"/>
    <property type="match status" value="1"/>
</dbReference>
<gene>
    <name evidence="5" type="ORF">C7M84_000414</name>
</gene>
<dbReference type="PANTHER" id="PTHR11360">
    <property type="entry name" value="MONOCARBOXYLATE TRANSPORTER"/>
    <property type="match status" value="1"/>
</dbReference>
<dbReference type="EMBL" id="QCYY01001058">
    <property type="protein sequence ID" value="ROT80854.1"/>
    <property type="molecule type" value="Genomic_DNA"/>
</dbReference>
<comment type="caution">
    <text evidence="5">The sequence shown here is derived from an EMBL/GenBank/DDBJ whole genome shotgun (WGS) entry which is preliminary data.</text>
</comment>
<feature type="transmembrane region" description="Helical" evidence="3">
    <location>
        <begin position="243"/>
        <end position="266"/>
    </location>
</feature>
<dbReference type="InterPro" id="IPR011701">
    <property type="entry name" value="MFS"/>
</dbReference>
<evidence type="ECO:0000256" key="3">
    <source>
        <dbReference type="SAM" id="Phobius"/>
    </source>
</evidence>
<feature type="transmembrane region" description="Helical" evidence="3">
    <location>
        <begin position="178"/>
        <end position="205"/>
    </location>
</feature>
<feature type="transmembrane region" description="Helical" evidence="3">
    <location>
        <begin position="484"/>
        <end position="506"/>
    </location>
</feature>
<keyword evidence="3" id="KW-1133">Transmembrane helix</keyword>
<dbReference type="GO" id="GO:0016020">
    <property type="term" value="C:membrane"/>
    <property type="evidence" value="ECO:0007669"/>
    <property type="project" value="UniProtKB-SubCell"/>
</dbReference>
<dbReference type="InterPro" id="IPR050327">
    <property type="entry name" value="Proton-linked_MCT"/>
</dbReference>
<proteinExistence type="predicted"/>
<protein>
    <submittedName>
        <fullName evidence="5">Putative monocarboxylate transporter 13-like isoform X1</fullName>
    </submittedName>
</protein>
<evidence type="ECO:0000256" key="1">
    <source>
        <dbReference type="ARBA" id="ARBA00004141"/>
    </source>
</evidence>
<evidence type="ECO:0000313" key="6">
    <source>
        <dbReference type="Proteomes" id="UP000283509"/>
    </source>
</evidence>
<dbReference type="AlphaFoldDB" id="A0A3R7MG86"/>
<name>A0A3R7MG86_PENVA</name>
<dbReference type="InterPro" id="IPR020846">
    <property type="entry name" value="MFS_dom"/>
</dbReference>
<feature type="transmembrane region" description="Helical" evidence="3">
    <location>
        <begin position="123"/>
        <end position="142"/>
    </location>
</feature>
<sequence>MEVKKGEASPPLDGRGRGTRGEAERGPEIKGQGILATHEGTFRPPRQGERILPPPEKGASCKGGRASPEHPGGEEELAPPDGGWGWLVAFGAFVITSLLPLLGPCFGILFSRYLLELGTSSTTTAWIFNTQCFTWNLFGLVARPFTQEFGWRKVACLGGFLTSISLVISAFAPSAEFLFFSFSLLSGAGGGAAVCICFTIVPLYFDRRRGQANAIMMAGVCLGQIIGPPLVNFLQTEYGYKGATIIMGAILLNGCVGALLFHPIAWHQKRVARPRIAGLQEGTEEPLVPRRRRMSSEALDTNSPMLAARRGLARVRNHSVASLGGSSLGLSTIDLPGLAALASAAEGDDGGGDDGDASSTSSRAPGTICNILKILQRVWRSTVSDLQALRSPRALIIAVGGTLCINGYLNFVMMVPFAMQAGGYTLQDAAFCISISAVCNLLLRMIVSTLSDWPRFSVRACYMAGFGLISVTMFVFPLLTDLRWMMAVMGAWGCGVGANMGLYNLVMIKVMGIDRLPAVFGSCCFMVAIGFILFGPLIGVVRDVSGSYSISMWVLATMVLLSLCLWVVMPAEKERSADGAAPGLEKKP</sequence>
<keyword evidence="3" id="KW-0812">Transmembrane</keyword>
<dbReference type="PANTHER" id="PTHR11360:SF306">
    <property type="entry name" value="RE01051P"/>
    <property type="match status" value="1"/>
</dbReference>
<feature type="transmembrane region" description="Helical" evidence="3">
    <location>
        <begin position="550"/>
        <end position="568"/>
    </location>
</feature>
<accession>A0A3R7MG86</accession>
<feature type="transmembrane region" description="Helical" evidence="3">
    <location>
        <begin position="394"/>
        <end position="418"/>
    </location>
</feature>
<keyword evidence="6" id="KW-1185">Reference proteome</keyword>
<dbReference type="OrthoDB" id="6377051at2759"/>
<comment type="subcellular location">
    <subcellularLocation>
        <location evidence="1">Membrane</location>
        <topology evidence="1">Multi-pass membrane protein</topology>
    </subcellularLocation>
</comment>
<feature type="compositionally biased region" description="Basic and acidic residues" evidence="2">
    <location>
        <begin position="14"/>
        <end position="28"/>
    </location>
</feature>
<evidence type="ECO:0000259" key="4">
    <source>
        <dbReference type="PROSITE" id="PS50850"/>
    </source>
</evidence>
<feature type="domain" description="Major facilitator superfamily (MFS) profile" evidence="4">
    <location>
        <begin position="84"/>
        <end position="574"/>
    </location>
</feature>
<reference evidence="5 6" key="1">
    <citation type="submission" date="2018-04" db="EMBL/GenBank/DDBJ databases">
        <authorList>
            <person name="Zhang X."/>
            <person name="Yuan J."/>
            <person name="Li F."/>
            <person name="Xiang J."/>
        </authorList>
    </citation>
    <scope>NUCLEOTIDE SEQUENCE [LARGE SCALE GENOMIC DNA]</scope>
    <source>
        <tissue evidence="5">Muscle</tissue>
    </source>
</reference>
<dbReference type="Gene3D" id="1.20.1250.20">
    <property type="entry name" value="MFS general substrate transporter like domains"/>
    <property type="match status" value="1"/>
</dbReference>
<evidence type="ECO:0000313" key="5">
    <source>
        <dbReference type="EMBL" id="ROT80854.1"/>
    </source>
</evidence>
<feature type="transmembrane region" description="Helical" evidence="3">
    <location>
        <begin position="154"/>
        <end position="172"/>
    </location>
</feature>
<feature type="transmembrane region" description="Helical" evidence="3">
    <location>
        <begin position="459"/>
        <end position="478"/>
    </location>
</feature>
<evidence type="ECO:0000256" key="2">
    <source>
        <dbReference type="SAM" id="MobiDB-lite"/>
    </source>
</evidence>